<dbReference type="EMBL" id="CP119063">
    <property type="protein sequence ID" value="WEL38013.1"/>
    <property type="molecule type" value="Genomic_DNA"/>
</dbReference>
<dbReference type="Proteomes" id="UP001059546">
    <property type="component" value="Chromosome II"/>
</dbReference>
<proteinExistence type="predicted"/>
<accession>A0A9Q9CAZ5</accession>
<dbReference type="OrthoDB" id="2192279at2759"/>
<evidence type="ECO:0000313" key="1">
    <source>
        <dbReference type="EMBL" id="UTX42558.1"/>
    </source>
</evidence>
<reference evidence="1" key="1">
    <citation type="submission" date="2021-05" db="EMBL/GenBank/DDBJ databases">
        <title>Encephalitozoon hellem ATCC 50604 Complete Genome.</title>
        <authorList>
            <person name="Mascarenhas dos Santos A.C."/>
            <person name="Julian A.T."/>
            <person name="Pombert J.-F."/>
        </authorList>
    </citation>
    <scope>NUCLEOTIDE SEQUENCE</scope>
    <source>
        <strain evidence="1">ATCC 50604</strain>
    </source>
</reference>
<keyword evidence="4" id="KW-1185">Reference proteome</keyword>
<dbReference type="GO" id="GO:0003968">
    <property type="term" value="F:RNA-directed RNA polymerase activity"/>
    <property type="evidence" value="ECO:0007669"/>
    <property type="project" value="UniProtKB-KW"/>
</dbReference>
<reference evidence="2 4" key="2">
    <citation type="submission" date="2023-02" db="EMBL/GenBank/DDBJ databases">
        <title>Encephalitozoon hellem ATCC 50451 complete genome.</title>
        <authorList>
            <person name="Mascarenhas dos Santos A.C."/>
            <person name="Julian A.T."/>
            <person name="Pombert J.-F."/>
        </authorList>
    </citation>
    <scope>NUCLEOTIDE SEQUENCE [LARGE SCALE GENOMIC DNA]</scope>
    <source>
        <strain evidence="2 4">ATCC 50451</strain>
    </source>
</reference>
<organism evidence="1 3">
    <name type="scientific">Encephalitozoon hellem</name>
    <name type="common">Microsporidian parasite</name>
    <dbReference type="NCBI Taxonomy" id="27973"/>
    <lineage>
        <taxon>Eukaryota</taxon>
        <taxon>Fungi</taxon>
        <taxon>Fungi incertae sedis</taxon>
        <taxon>Microsporidia</taxon>
        <taxon>Unikaryonidae</taxon>
        <taxon>Encephalitozoon</taxon>
    </lineage>
</organism>
<sequence>MSLQVSKKVSTFLYTMCAMITALSVIYERRSFLSNVQSVIEAKKSMIDRELYMRLLSRIADGNYLVTRKNSKLFRHLGETDTFSGIYLVGSWGNYRRVSLEKVPYLNPRAKYFFIDIKDLLIHRMFLKHNLKSFMYTKSFNLENTKNEVALMSEISQECLKILNKVGSTEIAMEDMIVRLRKGSPDELFVEHAQGLSIIKSVFKNENEFLEGLKAHFIDFMDSVFFGMETSSFCDSYVKSVINYLKREDVLLLSPSIKMYPELIHYLFPYKMVSDRPNLLHNQLVAGGISLNGVQHNNYLKKLFNLKKIEKITEGGCRFIFTAHISIDIQKKKYSITFI</sequence>
<name>A0A9Q9CAZ5_ENCHE</name>
<gene>
    <name evidence="1" type="ORF">GPU96_02g02680</name>
    <name evidence="2" type="ORF">PFJ87_02g00490</name>
</gene>
<evidence type="ECO:0000313" key="2">
    <source>
        <dbReference type="EMBL" id="WEL38013.1"/>
    </source>
</evidence>
<protein>
    <submittedName>
        <fullName evidence="1">RNA-directed RNA polymerase L</fullName>
    </submittedName>
</protein>
<dbReference type="EMBL" id="CP075148">
    <property type="protein sequence ID" value="UTX42558.1"/>
    <property type="molecule type" value="Genomic_DNA"/>
</dbReference>
<dbReference type="Proteomes" id="UP001217963">
    <property type="component" value="Chromosome II"/>
</dbReference>
<keyword evidence="1" id="KW-0696">RNA-directed RNA polymerase</keyword>
<keyword evidence="1" id="KW-0548">Nucleotidyltransferase</keyword>
<evidence type="ECO:0000313" key="3">
    <source>
        <dbReference type="Proteomes" id="UP001059546"/>
    </source>
</evidence>
<evidence type="ECO:0000313" key="4">
    <source>
        <dbReference type="Proteomes" id="UP001217963"/>
    </source>
</evidence>
<dbReference type="AlphaFoldDB" id="A0A9Q9CAZ5"/>
<keyword evidence="1" id="KW-0808">Transferase</keyword>